<evidence type="ECO:0000259" key="1">
    <source>
        <dbReference type="Pfam" id="PF09983"/>
    </source>
</evidence>
<reference evidence="2 3" key="1">
    <citation type="submission" date="2021-10" db="EMBL/GenBank/DDBJ databases">
        <title>Anaerobic single-cell dispensing facilitates the cultivation of human gut bacteria.</title>
        <authorList>
            <person name="Afrizal A."/>
        </authorList>
    </citation>
    <scope>NUCLEOTIDE SEQUENCE [LARGE SCALE GENOMIC DNA]</scope>
    <source>
        <strain evidence="2 3">CLA-AA-H200</strain>
    </source>
</reference>
<sequence length="399" mass="46187">MQKMQKMKEEPSLIRWLIRSIDGDAYRAGRLSGMKHPKVDQRMIDATGGMRLLIAQVEELEEAGLLKAEKRNLGADLVKLEYPVSIMPELCRRAGIEDPRKRQIRYIAKTQVWLKETEGTYLEPYYRSVLKRLEEGQDVRNPDMEDDAFFRCLNAIPTLEKPMWRHVFSASVLGDSKLFERQYETRVLTVLTDRSPLYVEGMTNTEVLSAHGILTYSQTLEWKGPLCYCLDGETVIDSSDCRYGTVINAQTLEHARPYALPSVKKVVVIENKANYEDMQYRDDTLFVYCHGFFSPKETEFLRKITDVAVPGIQYLHWGDMDLGGIRIFLYNRKQIFPELRPYRMNREEFERALSEGAGISLKKDKRENLEKMDAGELEDLKMCILETGKEIEQEVLIGV</sequence>
<dbReference type="EMBL" id="JAJEQX010000001">
    <property type="protein sequence ID" value="MCC2252981.1"/>
    <property type="molecule type" value="Genomic_DNA"/>
</dbReference>
<evidence type="ECO:0000313" key="2">
    <source>
        <dbReference type="EMBL" id="MCC2252981.1"/>
    </source>
</evidence>
<proteinExistence type="predicted"/>
<dbReference type="RefSeq" id="WP_227706144.1">
    <property type="nucleotide sequence ID" value="NZ_JAJEQX010000001.1"/>
</dbReference>
<comment type="caution">
    <text evidence="2">The sequence shown here is derived from an EMBL/GenBank/DDBJ whole genome shotgun (WGS) entry which is preliminary data.</text>
</comment>
<feature type="domain" description="Wadjet protein JetD C-terminal" evidence="1">
    <location>
        <begin position="262"/>
        <end position="396"/>
    </location>
</feature>
<name>A0ABS8FSH1_9FIRM</name>
<dbReference type="Proteomes" id="UP001198151">
    <property type="component" value="Unassembled WGS sequence"/>
</dbReference>
<organism evidence="2 3">
    <name type="scientific">Ruminococcus turbiniformis</name>
    <dbReference type="NCBI Taxonomy" id="2881258"/>
    <lineage>
        <taxon>Bacteria</taxon>
        <taxon>Bacillati</taxon>
        <taxon>Bacillota</taxon>
        <taxon>Clostridia</taxon>
        <taxon>Eubacteriales</taxon>
        <taxon>Oscillospiraceae</taxon>
        <taxon>Ruminococcus</taxon>
    </lineage>
</organism>
<evidence type="ECO:0000313" key="3">
    <source>
        <dbReference type="Proteomes" id="UP001198151"/>
    </source>
</evidence>
<dbReference type="InterPro" id="IPR024534">
    <property type="entry name" value="JetD_C"/>
</dbReference>
<gene>
    <name evidence="2" type="ORF">LKD70_00740</name>
</gene>
<keyword evidence="3" id="KW-1185">Reference proteome</keyword>
<accession>A0ABS8FSH1</accession>
<protein>
    <submittedName>
        <fullName evidence="2">DUF2220 domain-containing protein</fullName>
    </submittedName>
</protein>
<dbReference type="Pfam" id="PF09983">
    <property type="entry name" value="JetD_C"/>
    <property type="match status" value="1"/>
</dbReference>